<dbReference type="InterPro" id="IPR051604">
    <property type="entry name" value="Ergot_Alk_Oxidoreductase"/>
</dbReference>
<organism evidence="1 2">
    <name type="scientific">Pseudozyma hubeiensis (strain SY62)</name>
    <name type="common">Yeast</name>
    <dbReference type="NCBI Taxonomy" id="1305764"/>
    <lineage>
        <taxon>Eukaryota</taxon>
        <taxon>Fungi</taxon>
        <taxon>Dikarya</taxon>
        <taxon>Basidiomycota</taxon>
        <taxon>Ustilaginomycotina</taxon>
        <taxon>Ustilaginomycetes</taxon>
        <taxon>Ustilaginales</taxon>
        <taxon>Ustilaginaceae</taxon>
        <taxon>Pseudozyma</taxon>
    </lineage>
</organism>
<dbReference type="STRING" id="1305764.R9P9S2"/>
<evidence type="ECO:0000313" key="2">
    <source>
        <dbReference type="Proteomes" id="UP000014071"/>
    </source>
</evidence>
<dbReference type="RefSeq" id="XP_012191584.1">
    <property type="nucleotide sequence ID" value="XM_012336194.1"/>
</dbReference>
<protein>
    <recommendedName>
        <fullName evidence="3">NAD(P)-binding domain-containing protein</fullName>
    </recommendedName>
</protein>
<dbReference type="Gene3D" id="3.90.25.10">
    <property type="entry name" value="UDP-galactose 4-epimerase, domain 1"/>
    <property type="match status" value="1"/>
</dbReference>
<gene>
    <name evidence="1" type="ORF">PHSY_005585</name>
</gene>
<name>R9P9S2_PSEHS</name>
<dbReference type="Gene3D" id="3.40.50.720">
    <property type="entry name" value="NAD(P)-binding Rossmann-like Domain"/>
    <property type="match status" value="1"/>
</dbReference>
<dbReference type="Proteomes" id="UP000014071">
    <property type="component" value="Unassembled WGS sequence"/>
</dbReference>
<dbReference type="GeneID" id="24110863"/>
<sequence>MSAPSQISIFPATSASAVRLAELLQQQHPGIRVRLAARSPAKLRAGSSNVTVSQTPLDIANVDSVKQALDGSQAAYIMNPPFYGEKDPFSLSQTWVDSITEAANSSSTLTKIVYLSSVGGEKSSGTGPIRNVHIAENGFLAKLRDGIELYALRPPYFLSNFKSVLPLALNPPHILPSMMIPFDRSYQMTDSNAIAITALKYLIAPPSSSANVAKKGHITAVQLVTEKKTVPEIAGYISEITGTKVNAVPVPQEAWLDTFKKAGMFDEQAQLFVEMATGQFTGYIDSIHDEAALAHEKARGVAVIDEHPAVDYKAALKSLIEAASA</sequence>
<accession>R9P9S2</accession>
<evidence type="ECO:0000313" key="1">
    <source>
        <dbReference type="EMBL" id="GAC97997.1"/>
    </source>
</evidence>
<dbReference type="AlphaFoldDB" id="R9P9S2"/>
<keyword evidence="2" id="KW-1185">Reference proteome</keyword>
<dbReference type="SUPFAM" id="SSF51735">
    <property type="entry name" value="NAD(P)-binding Rossmann-fold domains"/>
    <property type="match status" value="1"/>
</dbReference>
<dbReference type="OrthoDB" id="419598at2759"/>
<dbReference type="EMBL" id="DF238814">
    <property type="protein sequence ID" value="GAC97997.1"/>
    <property type="molecule type" value="Genomic_DNA"/>
</dbReference>
<proteinExistence type="predicted"/>
<dbReference type="PANTHER" id="PTHR43162">
    <property type="match status" value="1"/>
</dbReference>
<dbReference type="InterPro" id="IPR036291">
    <property type="entry name" value="NAD(P)-bd_dom_sf"/>
</dbReference>
<dbReference type="PANTHER" id="PTHR43162:SF1">
    <property type="entry name" value="PRESTALK A DIFFERENTIATION PROTEIN A"/>
    <property type="match status" value="1"/>
</dbReference>
<dbReference type="HOGENOM" id="CLU_855629_0_0_1"/>
<evidence type="ECO:0008006" key="3">
    <source>
        <dbReference type="Google" id="ProtNLM"/>
    </source>
</evidence>
<reference evidence="2" key="1">
    <citation type="journal article" date="2013" name="Genome Announc.">
        <title>Draft genome sequence of the basidiomycetous yeast-like fungus Pseudozyma hubeiensis SY62, which produces an abundant amount of the biosurfactant mannosylerythritol lipids.</title>
        <authorList>
            <person name="Konishi M."/>
            <person name="Hatada Y."/>
            <person name="Horiuchi J."/>
        </authorList>
    </citation>
    <scope>NUCLEOTIDE SEQUENCE [LARGE SCALE GENOMIC DNA]</scope>
    <source>
        <strain evidence="2">SY62</strain>
    </source>
</reference>
<dbReference type="eggNOG" id="ENOG502SAYW">
    <property type="taxonomic scope" value="Eukaryota"/>
</dbReference>